<comment type="caution">
    <text evidence="4">The sequence shown here is derived from an EMBL/GenBank/DDBJ whole genome shotgun (WGS) entry which is preliminary data.</text>
</comment>
<keyword evidence="4" id="KW-0966">Cell projection</keyword>
<evidence type="ECO:0000313" key="5">
    <source>
        <dbReference type="Proteomes" id="UP000823486"/>
    </source>
</evidence>
<keyword evidence="4" id="KW-0282">Flagellum</keyword>
<protein>
    <recommendedName>
        <fullName evidence="3">Basal-body rod modification protein FlgD</fullName>
    </recommendedName>
</protein>
<organism evidence="4 5">
    <name type="scientific">Peribacillus deserti</name>
    <dbReference type="NCBI Taxonomy" id="673318"/>
    <lineage>
        <taxon>Bacteria</taxon>
        <taxon>Bacillati</taxon>
        <taxon>Bacillota</taxon>
        <taxon>Bacilli</taxon>
        <taxon>Bacillales</taxon>
        <taxon>Bacillaceae</taxon>
        <taxon>Peribacillus</taxon>
    </lineage>
</organism>
<keyword evidence="4" id="KW-0969">Cilium</keyword>
<proteinExistence type="inferred from homology"/>
<name>A0ABS2QIY6_9BACI</name>
<comment type="function">
    <text evidence="3">Required for flagellar hook formation. May act as a scaffolding protein.</text>
</comment>
<keyword evidence="5" id="KW-1185">Reference proteome</keyword>
<comment type="similarity">
    <text evidence="1 3">Belongs to the FlgD family.</text>
</comment>
<evidence type="ECO:0000256" key="3">
    <source>
        <dbReference type="RuleBase" id="RU362076"/>
    </source>
</evidence>
<sequence length="215" mass="23923">MDKIQSSLLLSNYQQQKKQTNGDNLGKDDFLKILMTQLQNQDPMKPLEDKDFIAQMATFSTLEQITNMGKSIDKFVSMQQQSQLVAYNQFVGKEVSWHKITESTDVNTPPQVEQGKGMISSVQFKEDTVQFTLEDGTKLEPGNISEVNHSSSPGGNNLMQASELIGKTVTWLNDQKQENKAVVKSVGLKDGKTSIEMNDASLSKISIEQMIKISG</sequence>
<reference evidence="4 5" key="1">
    <citation type="submission" date="2021-01" db="EMBL/GenBank/DDBJ databases">
        <title>Genomic Encyclopedia of Type Strains, Phase IV (KMG-IV): sequencing the most valuable type-strain genomes for metagenomic binning, comparative biology and taxonomic classification.</title>
        <authorList>
            <person name="Goeker M."/>
        </authorList>
    </citation>
    <scope>NUCLEOTIDE SEQUENCE [LARGE SCALE GENOMIC DNA]</scope>
    <source>
        <strain evidence="4 5">DSM 105482</strain>
    </source>
</reference>
<gene>
    <name evidence="4" type="ORF">JOC77_001691</name>
</gene>
<dbReference type="Pfam" id="PF03963">
    <property type="entry name" value="FlgD"/>
    <property type="match status" value="1"/>
</dbReference>
<accession>A0ABS2QIY6</accession>
<evidence type="ECO:0000313" key="4">
    <source>
        <dbReference type="EMBL" id="MBM7692261.1"/>
    </source>
</evidence>
<dbReference type="Proteomes" id="UP000823486">
    <property type="component" value="Unassembled WGS sequence"/>
</dbReference>
<dbReference type="NCBIfam" id="NF007197">
    <property type="entry name" value="PRK09618.1"/>
    <property type="match status" value="1"/>
</dbReference>
<dbReference type="RefSeq" id="WP_204541369.1">
    <property type="nucleotide sequence ID" value="NZ_JAFBFI010000006.1"/>
</dbReference>
<evidence type="ECO:0000256" key="1">
    <source>
        <dbReference type="ARBA" id="ARBA00010577"/>
    </source>
</evidence>
<keyword evidence="2 3" id="KW-1005">Bacterial flagellum biogenesis</keyword>
<dbReference type="EMBL" id="JAFBFI010000006">
    <property type="protein sequence ID" value="MBM7692261.1"/>
    <property type="molecule type" value="Genomic_DNA"/>
</dbReference>
<evidence type="ECO:0000256" key="2">
    <source>
        <dbReference type="ARBA" id="ARBA00022795"/>
    </source>
</evidence>
<dbReference type="InterPro" id="IPR005648">
    <property type="entry name" value="FlgD"/>
</dbReference>